<keyword evidence="4" id="KW-1185">Reference proteome</keyword>
<organism evidence="3 4">
    <name type="scientific">Halobacillus shinanisalinarum</name>
    <dbReference type="NCBI Taxonomy" id="2932258"/>
    <lineage>
        <taxon>Bacteria</taxon>
        <taxon>Bacillati</taxon>
        <taxon>Bacillota</taxon>
        <taxon>Bacilli</taxon>
        <taxon>Bacillales</taxon>
        <taxon>Bacillaceae</taxon>
        <taxon>Halobacillus</taxon>
    </lineage>
</organism>
<protein>
    <recommendedName>
        <fullName evidence="5">DksA C4-type domain-containing protein</fullName>
    </recommendedName>
</protein>
<dbReference type="PROSITE" id="PS51128">
    <property type="entry name" value="ZF_DKSA_2"/>
    <property type="match status" value="1"/>
</dbReference>
<dbReference type="PANTHER" id="PTHR33823:SF4">
    <property type="entry name" value="GENERAL STRESS PROTEIN 16O"/>
    <property type="match status" value="1"/>
</dbReference>
<feature type="region of interest" description="Disordered" evidence="2">
    <location>
        <begin position="1"/>
        <end position="63"/>
    </location>
</feature>
<gene>
    <name evidence="3" type="ORF">MUO14_04405</name>
</gene>
<dbReference type="EMBL" id="CP095074">
    <property type="protein sequence ID" value="UOQ94210.1"/>
    <property type="molecule type" value="Genomic_DNA"/>
</dbReference>
<reference evidence="3 4" key="1">
    <citation type="submission" date="2022-04" db="EMBL/GenBank/DDBJ databases">
        <title>Halobacillus sp. isolated from saltern.</title>
        <authorList>
            <person name="Won M."/>
            <person name="Lee C.-M."/>
            <person name="Woen H.-Y."/>
            <person name="Kwon S.-W."/>
        </authorList>
    </citation>
    <scope>NUCLEOTIDE SEQUENCE [LARGE SCALE GENOMIC DNA]</scope>
    <source>
        <strain evidence="3 4">SSTM10-2</strain>
    </source>
</reference>
<evidence type="ECO:0008006" key="5">
    <source>
        <dbReference type="Google" id="ProtNLM"/>
    </source>
</evidence>
<evidence type="ECO:0000256" key="2">
    <source>
        <dbReference type="SAM" id="MobiDB-lite"/>
    </source>
</evidence>
<feature type="compositionally biased region" description="Basic and acidic residues" evidence="2">
    <location>
        <begin position="1"/>
        <end position="44"/>
    </location>
</feature>
<accession>A0ABY4H185</accession>
<name>A0ABY4H185_9BACI</name>
<dbReference type="SUPFAM" id="SSF109635">
    <property type="entry name" value="DnaK suppressor protein DksA, alpha-hairpin domain"/>
    <property type="match status" value="1"/>
</dbReference>
<dbReference type="Gene3D" id="1.20.120.910">
    <property type="entry name" value="DksA, coiled-coil domain"/>
    <property type="match status" value="1"/>
</dbReference>
<dbReference type="Proteomes" id="UP000831880">
    <property type="component" value="Chromosome"/>
</dbReference>
<evidence type="ECO:0000313" key="3">
    <source>
        <dbReference type="EMBL" id="UOQ94210.1"/>
    </source>
</evidence>
<feature type="compositionally biased region" description="Basic and acidic residues" evidence="2">
    <location>
        <begin position="88"/>
        <end position="107"/>
    </location>
</feature>
<dbReference type="InterPro" id="IPR037187">
    <property type="entry name" value="DnaK_N"/>
</dbReference>
<evidence type="ECO:0000256" key="1">
    <source>
        <dbReference type="PROSITE-ProRule" id="PRU00510"/>
    </source>
</evidence>
<proteinExistence type="predicted"/>
<dbReference type="PANTHER" id="PTHR33823">
    <property type="entry name" value="RNA POLYMERASE-BINDING TRANSCRIPTION FACTOR DKSA-RELATED"/>
    <property type="match status" value="1"/>
</dbReference>
<sequence length="123" mass="14274">MLSEKQMSEFKKQLEEMKGETEKELNKFQNEQADKEYPNEKDGELSSVADHPGDLGTSQFEKEKEYTLYEQSREKLIEINDALDRIKDGSYGKSEKSGEPIPIERLKVMPTARMRVDEVEDKP</sequence>
<feature type="zinc finger region" description="dksA C4-type" evidence="1">
    <location>
        <begin position="94"/>
        <end position="118"/>
    </location>
</feature>
<evidence type="ECO:0000313" key="4">
    <source>
        <dbReference type="Proteomes" id="UP000831880"/>
    </source>
</evidence>
<feature type="region of interest" description="Disordered" evidence="2">
    <location>
        <begin position="88"/>
        <end position="108"/>
    </location>
</feature>
<dbReference type="RefSeq" id="WP_244753858.1">
    <property type="nucleotide sequence ID" value="NZ_CP095074.1"/>
</dbReference>